<feature type="compositionally biased region" description="Low complexity" evidence="1">
    <location>
        <begin position="182"/>
        <end position="191"/>
    </location>
</feature>
<keyword evidence="4" id="KW-1185">Reference proteome</keyword>
<organism evidence="3 4">
    <name type="scientific">Punica granatum</name>
    <name type="common">Pomegranate</name>
    <dbReference type="NCBI Taxonomy" id="22663"/>
    <lineage>
        <taxon>Eukaryota</taxon>
        <taxon>Viridiplantae</taxon>
        <taxon>Streptophyta</taxon>
        <taxon>Embryophyta</taxon>
        <taxon>Tracheophyta</taxon>
        <taxon>Spermatophyta</taxon>
        <taxon>Magnoliopsida</taxon>
        <taxon>eudicotyledons</taxon>
        <taxon>Gunneridae</taxon>
        <taxon>Pentapetalae</taxon>
        <taxon>rosids</taxon>
        <taxon>malvids</taxon>
        <taxon>Myrtales</taxon>
        <taxon>Lythraceae</taxon>
        <taxon>Punica</taxon>
    </lineage>
</organism>
<dbReference type="Proteomes" id="UP000233551">
    <property type="component" value="Unassembled WGS sequence"/>
</dbReference>
<feature type="region of interest" description="Disordered" evidence="1">
    <location>
        <begin position="398"/>
        <end position="425"/>
    </location>
</feature>
<evidence type="ECO:0000259" key="2">
    <source>
        <dbReference type="Pfam" id="PF03732"/>
    </source>
</evidence>
<feature type="region of interest" description="Disordered" evidence="1">
    <location>
        <begin position="170"/>
        <end position="195"/>
    </location>
</feature>
<dbReference type="PANTHER" id="PTHR32108:SF9">
    <property type="entry name" value="REVERSE TRANSCRIPTASE RNASE H-LIKE DOMAIN-CONTAINING PROTEIN"/>
    <property type="match status" value="1"/>
</dbReference>
<reference evidence="3 4" key="1">
    <citation type="submission" date="2017-11" db="EMBL/GenBank/DDBJ databases">
        <title>De-novo sequencing of pomegranate (Punica granatum L.) genome.</title>
        <authorList>
            <person name="Akparov Z."/>
            <person name="Amiraslanov A."/>
            <person name="Hajiyeva S."/>
            <person name="Abbasov M."/>
            <person name="Kaur K."/>
            <person name="Hamwieh A."/>
            <person name="Solovyev V."/>
            <person name="Salamov A."/>
            <person name="Braich B."/>
            <person name="Kosarev P."/>
            <person name="Mahmoud A."/>
            <person name="Hajiyev E."/>
            <person name="Babayeva S."/>
            <person name="Izzatullayeva V."/>
            <person name="Mammadov A."/>
            <person name="Mammadov A."/>
            <person name="Sharifova S."/>
            <person name="Ojaghi J."/>
            <person name="Eynullazada K."/>
            <person name="Bayramov B."/>
            <person name="Abdulazimova A."/>
            <person name="Shahmuradov I."/>
        </authorList>
    </citation>
    <scope>NUCLEOTIDE SEQUENCE [LARGE SCALE GENOMIC DNA]</scope>
    <source>
        <strain evidence="4">cv. AG2017</strain>
        <tissue evidence="3">Leaf</tissue>
    </source>
</reference>
<proteinExistence type="predicted"/>
<gene>
    <name evidence="3" type="ORF">CRG98_017833</name>
</gene>
<evidence type="ECO:0000313" key="3">
    <source>
        <dbReference type="EMBL" id="PKI61783.1"/>
    </source>
</evidence>
<evidence type="ECO:0000313" key="4">
    <source>
        <dbReference type="Proteomes" id="UP000233551"/>
    </source>
</evidence>
<dbReference type="STRING" id="22663.A0A2I0K133"/>
<dbReference type="EMBL" id="PGOL01001007">
    <property type="protein sequence ID" value="PKI61783.1"/>
    <property type="molecule type" value="Genomic_DNA"/>
</dbReference>
<name>A0A2I0K133_PUNGR</name>
<dbReference type="PANTHER" id="PTHR32108">
    <property type="entry name" value="DNA-DIRECTED RNA POLYMERASE SUBUNIT ALPHA"/>
    <property type="match status" value="1"/>
</dbReference>
<feature type="domain" description="Retrotransposon gag" evidence="2">
    <location>
        <begin position="49"/>
        <end position="133"/>
    </location>
</feature>
<sequence length="738" mass="81801">MRLPSKFKIPEFKTCEGTTDPQHHFRHYRGKMLQYWEYEGFVIHSFQDSLLGSALDWFMSLKADDIPTWADLSRKFIDQYQYCAETPPTLLELSMKEMAHDQRFEEYATKWHAQAAKHIPPISEVQQIQLFHSTLRGVYYSHLLAHTSSFSDLIEAGKKLDLGIKLGRMEGPTNKGEEPSKKASAMTTSSSGRKGKEVTVNAVNPTHPVPQQYSVNFTSAPPVVPTYAPQYQPQPPTQPIYYSALPPPPLPRVPSLVVHHYTPTPPQAPQYQPPAPREMIDAKELVFNAVRSPNVQANPLPDHGPARGPSINMINICALGEGESEQGCPSPFVIEYVPAEAAVGFTRIDASPTPFVIDIPVREPYSDYKVPWTYEGGVENLEQKFGVMGITRSGRVYEKPTTTDKGKAPVAGIEAIPGDPPTPPKKVTEEEAEAFMKIINASEYKVVEQMAKSLAHISLLALFLSSEPHREALLRVLTAAQVPKGTPPDRIEETINSIFSNTFSFSDDELLSEGCAHSRALHIVYKCNNHIMNVDLNRVRPSKTAVRAFDGLRREVNGEIDLLIDVGPCSFSVTFQKLKFIVEEKIIAVKGEEDYAIYKETVVPYISVRNDENLPFHSFDTISVIRDYGEIGPSRADRMIGKPAGATIFTASLCTMGGSTGACKFPHCLTFFLGPPLIIGSTLDGLSSDFNDTPDTLPTVYAVTEEILSGVHIHSAQENEELNNWTSVPRYSAVIADV</sequence>
<dbReference type="AlphaFoldDB" id="A0A2I0K133"/>
<evidence type="ECO:0000256" key="1">
    <source>
        <dbReference type="SAM" id="MobiDB-lite"/>
    </source>
</evidence>
<dbReference type="Pfam" id="PF03732">
    <property type="entry name" value="Retrotrans_gag"/>
    <property type="match status" value="1"/>
</dbReference>
<comment type="caution">
    <text evidence="3">The sequence shown here is derived from an EMBL/GenBank/DDBJ whole genome shotgun (WGS) entry which is preliminary data.</text>
</comment>
<accession>A0A2I0K133</accession>
<dbReference type="InterPro" id="IPR005162">
    <property type="entry name" value="Retrotrans_gag_dom"/>
</dbReference>
<feature type="compositionally biased region" description="Basic and acidic residues" evidence="1">
    <location>
        <begin position="398"/>
        <end position="407"/>
    </location>
</feature>
<protein>
    <recommendedName>
        <fullName evidence="2">Retrotransposon gag domain-containing protein</fullName>
    </recommendedName>
</protein>